<organism evidence="1 2">
    <name type="scientific">candidate division Kazan bacterium GW2011_GWA1_44_22</name>
    <dbReference type="NCBI Taxonomy" id="1620410"/>
    <lineage>
        <taxon>Bacteria</taxon>
        <taxon>Bacteria division Kazan-3B-28</taxon>
    </lineage>
</organism>
<reference evidence="1 2" key="1">
    <citation type="journal article" date="2015" name="Nature">
        <title>rRNA introns, odd ribosomes, and small enigmatic genomes across a large radiation of phyla.</title>
        <authorList>
            <person name="Brown C.T."/>
            <person name="Hug L.A."/>
            <person name="Thomas B.C."/>
            <person name="Sharon I."/>
            <person name="Castelle C.J."/>
            <person name="Singh A."/>
            <person name="Wilkins M.J."/>
            <person name="Williams K.H."/>
            <person name="Banfield J.F."/>
        </authorList>
    </citation>
    <scope>NUCLEOTIDE SEQUENCE [LARGE SCALE GENOMIC DNA]</scope>
</reference>
<dbReference type="EMBL" id="LCIJ01000010">
    <property type="protein sequence ID" value="KKT52692.1"/>
    <property type="molecule type" value="Genomic_DNA"/>
</dbReference>
<gene>
    <name evidence="1" type="ORF">VE96_C0010G0013</name>
</gene>
<dbReference type="AlphaFoldDB" id="A0A0G1K8Y5"/>
<feature type="non-terminal residue" evidence="1">
    <location>
        <position position="32"/>
    </location>
</feature>
<proteinExistence type="predicted"/>
<name>A0A0G1K8Y5_UNCK3</name>
<comment type="caution">
    <text evidence="1">The sequence shown here is derived from an EMBL/GenBank/DDBJ whole genome shotgun (WGS) entry which is preliminary data.</text>
</comment>
<evidence type="ECO:0000313" key="2">
    <source>
        <dbReference type="Proteomes" id="UP000034752"/>
    </source>
</evidence>
<dbReference type="Proteomes" id="UP000034752">
    <property type="component" value="Unassembled WGS sequence"/>
</dbReference>
<sequence length="32" mass="3622">MIRHKIRTDPVALRRIHESAMAGHDTLSVNPV</sequence>
<protein>
    <submittedName>
        <fullName evidence="1">Uncharacterized protein</fullName>
    </submittedName>
</protein>
<accession>A0A0G1K8Y5</accession>
<evidence type="ECO:0000313" key="1">
    <source>
        <dbReference type="EMBL" id="KKT52692.1"/>
    </source>
</evidence>